<keyword evidence="8" id="KW-1185">Reference proteome</keyword>
<feature type="region of interest" description="Disordered" evidence="2">
    <location>
        <begin position="1"/>
        <end position="31"/>
    </location>
</feature>
<dbReference type="PANTHER" id="PTHR11216">
    <property type="entry name" value="EH DOMAIN"/>
    <property type="match status" value="1"/>
</dbReference>
<dbReference type="PANTHER" id="PTHR11216:SF170">
    <property type="entry name" value="DYNAMIN ASSOCIATED PROTEIN 160, ISOFORM D"/>
    <property type="match status" value="1"/>
</dbReference>
<evidence type="ECO:0000313" key="7">
    <source>
        <dbReference type="EMBL" id="CAL4772452.1"/>
    </source>
</evidence>
<gene>
    <name evidence="5" type="ORF">C1SCF055_LOCUS12622</name>
</gene>
<dbReference type="PROSITE" id="PS00018">
    <property type="entry name" value="EF_HAND_1"/>
    <property type="match status" value="1"/>
</dbReference>
<evidence type="ECO:0000313" key="5">
    <source>
        <dbReference type="EMBL" id="CAI3985140.1"/>
    </source>
</evidence>
<evidence type="ECO:0000256" key="1">
    <source>
        <dbReference type="ARBA" id="ARBA00022837"/>
    </source>
</evidence>
<dbReference type="EMBL" id="CAMXCT010000960">
    <property type="protein sequence ID" value="CAI3985140.1"/>
    <property type="molecule type" value="Genomic_DNA"/>
</dbReference>
<sequence length="147" mass="16363">MAASGLSAPTQELPEENERMARTFERSCGPDGFVDATEGQRLLRRTGLQENQLSNIWDLSDLDRDRRLSLREFVCAMTLAEQVRRGQSLPVDVRPEQQEAISAGVERILQNARAKTREELSTVDTGFKLPGTSRCAEAMLKVGDVTI</sequence>
<dbReference type="Pfam" id="PF12763">
    <property type="entry name" value="EH"/>
    <property type="match status" value="1"/>
</dbReference>
<dbReference type="InterPro" id="IPR018247">
    <property type="entry name" value="EF_Hand_1_Ca_BS"/>
</dbReference>
<dbReference type="GO" id="GO:0097708">
    <property type="term" value="C:intracellular vesicle"/>
    <property type="evidence" value="ECO:0007669"/>
    <property type="project" value="TreeGrafter"/>
</dbReference>
<dbReference type="PROSITE" id="PS50031">
    <property type="entry name" value="EH"/>
    <property type="match status" value="1"/>
</dbReference>
<dbReference type="GO" id="GO:0006897">
    <property type="term" value="P:endocytosis"/>
    <property type="evidence" value="ECO:0007669"/>
    <property type="project" value="TreeGrafter"/>
</dbReference>
<dbReference type="EMBL" id="CAMXCT030000960">
    <property type="protein sequence ID" value="CAL4772452.1"/>
    <property type="molecule type" value="Genomic_DNA"/>
</dbReference>
<dbReference type="GO" id="GO:0005509">
    <property type="term" value="F:calcium ion binding"/>
    <property type="evidence" value="ECO:0007669"/>
    <property type="project" value="InterPro"/>
</dbReference>
<feature type="domain" description="EF-hand" evidence="4">
    <location>
        <begin position="48"/>
        <end position="83"/>
    </location>
</feature>
<feature type="domain" description="EH" evidence="3">
    <location>
        <begin position="16"/>
        <end position="90"/>
    </location>
</feature>
<dbReference type="InterPro" id="IPR000261">
    <property type="entry name" value="EH_dom"/>
</dbReference>
<dbReference type="PROSITE" id="PS50222">
    <property type="entry name" value="EF_HAND_2"/>
    <property type="match status" value="1"/>
</dbReference>
<dbReference type="EMBL" id="CAMXCT020000960">
    <property type="protein sequence ID" value="CAL1138515.1"/>
    <property type="molecule type" value="Genomic_DNA"/>
</dbReference>
<dbReference type="GO" id="GO:0005737">
    <property type="term" value="C:cytoplasm"/>
    <property type="evidence" value="ECO:0007669"/>
    <property type="project" value="TreeGrafter"/>
</dbReference>
<dbReference type="AlphaFoldDB" id="A0A9P1C4X8"/>
<dbReference type="Gene3D" id="1.10.238.10">
    <property type="entry name" value="EF-hand"/>
    <property type="match status" value="1"/>
</dbReference>
<keyword evidence="1" id="KW-0106">Calcium</keyword>
<proteinExistence type="predicted"/>
<protein>
    <submittedName>
        <fullName evidence="7">Intersectin-1 (EH domain and SH3 domain regulator of endocytosis 1)</fullName>
    </submittedName>
</protein>
<dbReference type="GO" id="GO:0060090">
    <property type="term" value="F:molecular adaptor activity"/>
    <property type="evidence" value="ECO:0007669"/>
    <property type="project" value="TreeGrafter"/>
</dbReference>
<dbReference type="GO" id="GO:0016197">
    <property type="term" value="P:endosomal transport"/>
    <property type="evidence" value="ECO:0007669"/>
    <property type="project" value="TreeGrafter"/>
</dbReference>
<dbReference type="OrthoDB" id="524326at2759"/>
<accession>A0A9P1C4X8</accession>
<feature type="compositionally biased region" description="Basic and acidic residues" evidence="2">
    <location>
        <begin position="16"/>
        <end position="25"/>
    </location>
</feature>
<evidence type="ECO:0000256" key="2">
    <source>
        <dbReference type="SAM" id="MobiDB-lite"/>
    </source>
</evidence>
<dbReference type="GO" id="GO:0005886">
    <property type="term" value="C:plasma membrane"/>
    <property type="evidence" value="ECO:0007669"/>
    <property type="project" value="TreeGrafter"/>
</dbReference>
<name>A0A9P1C4X8_9DINO</name>
<reference evidence="5" key="1">
    <citation type="submission" date="2022-10" db="EMBL/GenBank/DDBJ databases">
        <authorList>
            <person name="Chen Y."/>
            <person name="Dougan E. K."/>
            <person name="Chan C."/>
            <person name="Rhodes N."/>
            <person name="Thang M."/>
        </authorList>
    </citation>
    <scope>NUCLEOTIDE SEQUENCE</scope>
</reference>
<evidence type="ECO:0000259" key="4">
    <source>
        <dbReference type="PROSITE" id="PS50222"/>
    </source>
</evidence>
<evidence type="ECO:0000313" key="6">
    <source>
        <dbReference type="EMBL" id="CAL1138515.1"/>
    </source>
</evidence>
<comment type="caution">
    <text evidence="5">The sequence shown here is derived from an EMBL/GenBank/DDBJ whole genome shotgun (WGS) entry which is preliminary data.</text>
</comment>
<dbReference type="Proteomes" id="UP001152797">
    <property type="component" value="Unassembled WGS sequence"/>
</dbReference>
<organism evidence="5">
    <name type="scientific">Cladocopium goreaui</name>
    <dbReference type="NCBI Taxonomy" id="2562237"/>
    <lineage>
        <taxon>Eukaryota</taxon>
        <taxon>Sar</taxon>
        <taxon>Alveolata</taxon>
        <taxon>Dinophyceae</taxon>
        <taxon>Suessiales</taxon>
        <taxon>Symbiodiniaceae</taxon>
        <taxon>Cladocopium</taxon>
    </lineage>
</organism>
<dbReference type="InterPro" id="IPR002048">
    <property type="entry name" value="EF_hand_dom"/>
</dbReference>
<reference evidence="6" key="2">
    <citation type="submission" date="2024-04" db="EMBL/GenBank/DDBJ databases">
        <authorList>
            <person name="Chen Y."/>
            <person name="Shah S."/>
            <person name="Dougan E. K."/>
            <person name="Thang M."/>
            <person name="Chan C."/>
        </authorList>
    </citation>
    <scope>NUCLEOTIDE SEQUENCE [LARGE SCALE GENOMIC DNA]</scope>
</reference>
<dbReference type="SUPFAM" id="SSF47473">
    <property type="entry name" value="EF-hand"/>
    <property type="match status" value="1"/>
</dbReference>
<dbReference type="SMART" id="SM00027">
    <property type="entry name" value="EH"/>
    <property type="match status" value="1"/>
</dbReference>
<evidence type="ECO:0000259" key="3">
    <source>
        <dbReference type="PROSITE" id="PS50031"/>
    </source>
</evidence>
<evidence type="ECO:0000313" key="8">
    <source>
        <dbReference type="Proteomes" id="UP001152797"/>
    </source>
</evidence>
<dbReference type="InterPro" id="IPR011992">
    <property type="entry name" value="EF-hand-dom_pair"/>
</dbReference>